<dbReference type="NCBIfam" id="TIGR03156">
    <property type="entry name" value="GTP_HflX"/>
    <property type="match status" value="1"/>
</dbReference>
<gene>
    <name evidence="6 11" type="primary">hflX</name>
    <name evidence="11" type="ORF">H0P51_10985</name>
</gene>
<comment type="subcellular location">
    <subcellularLocation>
        <location evidence="6">Cytoplasm</location>
    </subcellularLocation>
    <text evidence="6">May associate with membranes.</text>
</comment>
<evidence type="ECO:0000256" key="5">
    <source>
        <dbReference type="ARBA" id="ARBA00023134"/>
    </source>
</evidence>
<feature type="region of interest" description="Disordered" evidence="9">
    <location>
        <begin position="190"/>
        <end position="211"/>
    </location>
</feature>
<dbReference type="InterPro" id="IPR016496">
    <property type="entry name" value="GTPase_HflX"/>
</dbReference>
<dbReference type="PIRSF" id="PIRSF006809">
    <property type="entry name" value="GTP-binding_hflX_prd"/>
    <property type="match status" value="1"/>
</dbReference>
<evidence type="ECO:0000256" key="9">
    <source>
        <dbReference type="SAM" id="MobiDB-lite"/>
    </source>
</evidence>
<feature type="binding site" evidence="7">
    <location>
        <begin position="305"/>
        <end position="308"/>
    </location>
    <ligand>
        <name>GTP</name>
        <dbReference type="ChEBI" id="CHEBI:37565"/>
    </ligand>
</feature>
<dbReference type="PANTHER" id="PTHR10229">
    <property type="entry name" value="GTP-BINDING PROTEIN HFLX"/>
    <property type="match status" value="1"/>
</dbReference>
<dbReference type="Pfam" id="PF13167">
    <property type="entry name" value="GTP-bdg_N"/>
    <property type="match status" value="1"/>
</dbReference>
<dbReference type="CDD" id="cd01878">
    <property type="entry name" value="HflX"/>
    <property type="match status" value="1"/>
</dbReference>
<feature type="domain" description="Hflx-type G" evidence="10">
    <location>
        <begin position="252"/>
        <end position="421"/>
    </location>
</feature>
<evidence type="ECO:0000256" key="3">
    <source>
        <dbReference type="ARBA" id="ARBA00022741"/>
    </source>
</evidence>
<evidence type="ECO:0000256" key="4">
    <source>
        <dbReference type="ARBA" id="ARBA00022842"/>
    </source>
</evidence>
<comment type="subunit">
    <text evidence="6">Monomer. Associates with the 50S ribosomal subunit.</text>
</comment>
<dbReference type="InterPro" id="IPR027417">
    <property type="entry name" value="P-loop_NTPase"/>
</dbReference>
<dbReference type="FunFam" id="3.40.50.300:FF:000690">
    <property type="entry name" value="GTPase HflX"/>
    <property type="match status" value="1"/>
</dbReference>
<keyword evidence="4 8" id="KW-0460">Magnesium</keyword>
<accession>A0A7D6HWP5</accession>
<keyword evidence="2 8" id="KW-0479">Metal-binding</keyword>
<dbReference type="PROSITE" id="PS51705">
    <property type="entry name" value="G_HFLX"/>
    <property type="match status" value="1"/>
</dbReference>
<protein>
    <recommendedName>
        <fullName evidence="6">GTPase HflX</fullName>
    </recommendedName>
    <alternativeName>
        <fullName evidence="6">GTP-binding protein HflX</fullName>
    </alternativeName>
</protein>
<keyword evidence="1 6" id="KW-0963">Cytoplasm</keyword>
<dbReference type="EMBL" id="CP059165">
    <property type="protein sequence ID" value="QLL09352.1"/>
    <property type="molecule type" value="Genomic_DNA"/>
</dbReference>
<dbReference type="KEGG" id="mgor:H0P51_10985"/>
<dbReference type="Gene3D" id="6.10.250.2860">
    <property type="match status" value="1"/>
</dbReference>
<evidence type="ECO:0000313" key="11">
    <source>
        <dbReference type="EMBL" id="QLL09352.1"/>
    </source>
</evidence>
<comment type="function">
    <text evidence="6">GTPase that associates with the 50S ribosomal subunit and may have a role during protein synthesis or ribosome biogenesis.</text>
</comment>
<dbReference type="GO" id="GO:0043022">
    <property type="term" value="F:ribosome binding"/>
    <property type="evidence" value="ECO:0007669"/>
    <property type="project" value="TreeGrafter"/>
</dbReference>
<dbReference type="GO" id="GO:0005737">
    <property type="term" value="C:cytoplasm"/>
    <property type="evidence" value="ECO:0007669"/>
    <property type="project" value="UniProtKB-SubCell"/>
</dbReference>
<dbReference type="Proteomes" id="UP000510682">
    <property type="component" value="Chromosome"/>
</dbReference>
<dbReference type="PRINTS" id="PR00326">
    <property type="entry name" value="GTP1OBG"/>
</dbReference>
<keyword evidence="5 6" id="KW-0342">GTP-binding</keyword>
<keyword evidence="12" id="KW-1185">Reference proteome</keyword>
<evidence type="ECO:0000256" key="2">
    <source>
        <dbReference type="ARBA" id="ARBA00022723"/>
    </source>
</evidence>
<evidence type="ECO:0000256" key="7">
    <source>
        <dbReference type="PIRSR" id="PIRSR006809-1"/>
    </source>
</evidence>
<evidence type="ECO:0000259" key="10">
    <source>
        <dbReference type="PROSITE" id="PS51705"/>
    </source>
</evidence>
<organism evidence="11 12">
    <name type="scientific">Mycobacterium vicinigordonae</name>
    <dbReference type="NCBI Taxonomy" id="1719132"/>
    <lineage>
        <taxon>Bacteria</taxon>
        <taxon>Bacillati</taxon>
        <taxon>Actinomycetota</taxon>
        <taxon>Actinomycetes</taxon>
        <taxon>Mycobacteriales</taxon>
        <taxon>Mycobacteriaceae</taxon>
        <taxon>Mycobacterium</taxon>
    </lineage>
</organism>
<reference evidence="12" key="1">
    <citation type="submission" date="2020-07" db="EMBL/GenBank/DDBJ databases">
        <title>Description of Mycobacterium gordonae subsp. intergordonae subsp.nov. and Mycobacterium gordonae subsp. gordonae subsp. nov.</title>
        <authorList>
            <person name="Yu X."/>
        </authorList>
    </citation>
    <scope>NUCLEOTIDE SEQUENCE [LARGE SCALE GENOMIC DNA]</scope>
    <source>
        <strain evidence="12">24</strain>
    </source>
</reference>
<dbReference type="RefSeq" id="WP_180918029.1">
    <property type="nucleotide sequence ID" value="NZ_CP059165.1"/>
</dbReference>
<feature type="compositionally biased region" description="Gly residues" evidence="9">
    <location>
        <begin position="195"/>
        <end position="208"/>
    </location>
</feature>
<evidence type="ECO:0000256" key="1">
    <source>
        <dbReference type="ARBA" id="ARBA00022490"/>
    </source>
</evidence>
<comment type="cofactor">
    <cofactor evidence="8">
        <name>Mg(2+)</name>
        <dbReference type="ChEBI" id="CHEBI:18420"/>
    </cofactor>
</comment>
<dbReference type="Gene3D" id="3.40.50.300">
    <property type="entry name" value="P-loop containing nucleotide triphosphate hydrolases"/>
    <property type="match status" value="1"/>
</dbReference>
<dbReference type="Gene3D" id="3.40.50.11060">
    <property type="entry name" value="GTPase HflX, N-terminal domain"/>
    <property type="match status" value="1"/>
</dbReference>
<feature type="binding site" evidence="8">
    <location>
        <position position="285"/>
    </location>
    <ligand>
        <name>Mg(2+)</name>
        <dbReference type="ChEBI" id="CHEBI:18420"/>
    </ligand>
</feature>
<feature type="binding site" evidence="8">
    <location>
        <position position="265"/>
    </location>
    <ligand>
        <name>Mg(2+)</name>
        <dbReference type="ChEBI" id="CHEBI:18420"/>
    </ligand>
</feature>
<evidence type="ECO:0000256" key="8">
    <source>
        <dbReference type="PIRSR" id="PIRSR006809-2"/>
    </source>
</evidence>
<reference evidence="12" key="3">
    <citation type="submission" date="2023-07" db="EMBL/GenBank/DDBJ databases">
        <title>Description of Mycobacterium gordonae subsp. intergordonae subsp.nov. and Mycobacterium gordonae subsp. gordonae subsp. nov.</title>
        <authorList>
            <person name="Huang H."/>
        </authorList>
    </citation>
    <scope>NUCLEOTIDE SEQUENCE [LARGE SCALE GENOMIC DNA]</scope>
    <source>
        <strain evidence="12">24</strain>
    </source>
</reference>
<dbReference type="Pfam" id="PF01926">
    <property type="entry name" value="MMR_HSR1"/>
    <property type="match status" value="1"/>
</dbReference>
<dbReference type="GO" id="GO:0046872">
    <property type="term" value="F:metal ion binding"/>
    <property type="evidence" value="ECO:0007669"/>
    <property type="project" value="UniProtKB-KW"/>
</dbReference>
<keyword evidence="3 6" id="KW-0547">Nucleotide-binding</keyword>
<dbReference type="InterPro" id="IPR032305">
    <property type="entry name" value="GTP-bd_M"/>
</dbReference>
<dbReference type="InterPro" id="IPR030394">
    <property type="entry name" value="G_HFLX_dom"/>
</dbReference>
<dbReference type="InterPro" id="IPR025121">
    <property type="entry name" value="GTPase_HflX_N"/>
</dbReference>
<dbReference type="AlphaFoldDB" id="A0A7D6HWP5"/>
<dbReference type="GO" id="GO:0003924">
    <property type="term" value="F:GTPase activity"/>
    <property type="evidence" value="ECO:0007669"/>
    <property type="project" value="UniProtKB-UniRule"/>
</dbReference>
<dbReference type="GO" id="GO:0005525">
    <property type="term" value="F:GTP binding"/>
    <property type="evidence" value="ECO:0007669"/>
    <property type="project" value="UniProtKB-UniRule"/>
</dbReference>
<dbReference type="HAMAP" id="MF_00900">
    <property type="entry name" value="GTPase_HflX"/>
    <property type="match status" value="1"/>
</dbReference>
<dbReference type="InterPro" id="IPR006073">
    <property type="entry name" value="GTP-bd"/>
</dbReference>
<feature type="binding site" evidence="7">
    <location>
        <begin position="399"/>
        <end position="401"/>
    </location>
    <ligand>
        <name>GTP</name>
        <dbReference type="ChEBI" id="CHEBI:37565"/>
    </ligand>
</feature>
<evidence type="ECO:0000256" key="6">
    <source>
        <dbReference type="HAMAP-Rule" id="MF_00900"/>
    </source>
</evidence>
<sequence>MNYPDSPEAGTPESTPSLGELALDDRSALRRVAGLSTELTDISEVEYRQLRLERVVLVGVWTDGSAADNQASMEELAALAETAGSEVLEGLIQRRDRPDPATYIGSGKAQELREVVLATGADTVICDGELSPAQLTALEKAVKVKVVDRTALILDIFAQHATSREGKAQVALAQMEYMLPRLRGWGESMSRQAGGRAGGSGGGVGLRGPGETKIETDRRRIRERMSKLRRDIKAMKQVRDTQRSRRLHADMASIAIVGYTNAGKSSLLNALTGAGVLVQDALFATLEPTTRRAEFEDGRPFVLTDTVGFVRHLPTQLVEAFRSTLEEVVDADLLLHVVDGSDINPLAQISAVRQVISDVIADHDTAAPPELVVVNKVDAASDLMLAKLRHELPGAVFVSARTGEGVDALRRRMAELATPTDTAVDVVIPYHRGDLVARLHAEGRVQQAEHQADGTWIKARVPVALAATLRDFGRGA</sequence>
<name>A0A7D6HWP5_9MYCO</name>
<feature type="binding site" evidence="7">
    <location>
        <begin position="258"/>
        <end position="265"/>
    </location>
    <ligand>
        <name>GTP</name>
        <dbReference type="ChEBI" id="CHEBI:37565"/>
    </ligand>
</feature>
<feature type="binding site" evidence="7">
    <location>
        <begin position="375"/>
        <end position="378"/>
    </location>
    <ligand>
        <name>GTP</name>
        <dbReference type="ChEBI" id="CHEBI:37565"/>
    </ligand>
</feature>
<evidence type="ECO:0000313" key="12">
    <source>
        <dbReference type="Proteomes" id="UP000510682"/>
    </source>
</evidence>
<dbReference type="PANTHER" id="PTHR10229:SF0">
    <property type="entry name" value="GTP-BINDING PROTEIN 6-RELATED"/>
    <property type="match status" value="1"/>
</dbReference>
<reference evidence="11 12" key="2">
    <citation type="submission" date="2020-07" db="EMBL/GenBank/DDBJ databases">
        <authorList>
            <person name="Yu X."/>
        </authorList>
    </citation>
    <scope>NUCLEOTIDE SEQUENCE [LARGE SCALE GENOMIC DNA]</scope>
    <source>
        <strain evidence="12">24</strain>
    </source>
</reference>
<dbReference type="SUPFAM" id="SSF52540">
    <property type="entry name" value="P-loop containing nucleoside triphosphate hydrolases"/>
    <property type="match status" value="1"/>
</dbReference>
<dbReference type="FunFam" id="3.40.50.11060:FF:000001">
    <property type="entry name" value="GTPase HflX"/>
    <property type="match status" value="1"/>
</dbReference>
<dbReference type="InterPro" id="IPR042108">
    <property type="entry name" value="GTPase_HflX_N_sf"/>
</dbReference>
<dbReference type="Pfam" id="PF16360">
    <property type="entry name" value="GTP-bdg_M"/>
    <property type="match status" value="1"/>
</dbReference>
<comment type="similarity">
    <text evidence="6">Belongs to the TRAFAC class OBG-HflX-like GTPase superfamily. HflX GTPase family.</text>
</comment>
<proteinExistence type="inferred from homology"/>